<name>A0A842D1N6_9LIST</name>
<evidence type="ECO:0000313" key="5">
    <source>
        <dbReference type="Proteomes" id="UP000546806"/>
    </source>
</evidence>
<dbReference type="AlphaFoldDB" id="A0A842D1N6"/>
<sequence>MKTFKKMEKKIMKIMVVMAIICSVLSNPVSMIVNATGMQPSITKSENKLLQGTLVDYPFSNSSFSSTSTDIPNWTAVIAKKNQFPNRIIPAEQASLGIKGSDGTFRINNTTTSAIKPGGQGGFQVFTTYGTDVGLQQTITTIPGKKYTLTFNYSVDNYTVHRYQIAMYWGYVCAKVKVDDVATNVGKEVKMALDSKIDTVASEINRGSSGTITYSFTAIGDKSKISIMGRADLGDDPQNTALITFSNPKLVSSTDAITDSARAAVDALFVNYDTNQGSRSDINMEDISKAQAKVNLVTDSTEKTALQSDIEQAKNEMITRDASKAVRELFIDNIFANDIKPTVTQANIDSAQAKINIIADSKSKEILQGYIDKAQKQLNPQAIDKAKASVNNLFINSDITKHIRGLVDQSQVDATKALVESLKDETERNLLLVVIEKAQREVDAFVNAIVTGPIYTNDTVLWGSNGPNTGEIAFKLYDSTGTWIKAQKVVSTTSGGVFSANLVEGWATATKQGDPLTGSSTIQLVAGDKVQAGRSTMVTIQYRYQNAIDAVNQLFINDDKTKHIKALTDQSKIDAAKSLVNSVTDATIKSALLASIEKAQTEVNELVNVIVTSPIYTDATFFAGIKGQAYGEMVFKVYDSTGTWVKAQKIVTTSDTGAFGANLSGWATAVRQGDPLTGSSTIQLVAGDKVQAGRSALVTIQPRYQEAIDAVNQLFIDNDSAKDIKVTTTQTMINAAQTKVSAVMDTTVKAQLQESIDKAQRQLDQRTVIIAKPSVGAVTNNDTTVKGSGTPGLIIVVRIGTVDYVATVQPNGTFSVNIPLQAADTVLTVFQKNTITSSDSISIKVTNYIPNVKVTIDPVNPLQEAVTGRAPAGTKLVRLLVNGIAQRTTVPEVDGSFSFYTRFITDGVSTNKRLQAGDIVTVDYGNHTPENLAANIIVNAN</sequence>
<keyword evidence="1" id="KW-0732">Signal</keyword>
<feature type="domain" description="Pesticidal crystal protein Cry1Aa" evidence="3">
    <location>
        <begin position="705"/>
        <end position="765"/>
    </location>
</feature>
<feature type="domain" description="Pesticidal crystal protein Cry1Aa" evidence="3">
    <location>
        <begin position="381"/>
        <end position="444"/>
    </location>
</feature>
<comment type="caution">
    <text evidence="4">The sequence shown here is derived from an EMBL/GenBank/DDBJ whole genome shotgun (WGS) entry which is preliminary data.</text>
</comment>
<dbReference type="EMBL" id="JAARWW010000006">
    <property type="protein sequence ID" value="MBC2004960.1"/>
    <property type="molecule type" value="Genomic_DNA"/>
</dbReference>
<evidence type="ECO:0000313" key="4">
    <source>
        <dbReference type="EMBL" id="MBC2004960.1"/>
    </source>
</evidence>
<dbReference type="InterPro" id="IPR041498">
    <property type="entry name" value="Big_6"/>
</dbReference>
<feature type="domain" description="Pesticidal crystal protein Cry1Aa" evidence="3">
    <location>
        <begin position="322"/>
        <end position="379"/>
    </location>
</feature>
<evidence type="ECO:0000256" key="1">
    <source>
        <dbReference type="SAM" id="SignalP"/>
    </source>
</evidence>
<evidence type="ECO:0000259" key="3">
    <source>
        <dbReference type="Pfam" id="PF18449"/>
    </source>
</evidence>
<feature type="domain" description="Pesticidal crystal protein Cry1Aa" evidence="3">
    <location>
        <begin position="545"/>
        <end position="605"/>
    </location>
</feature>
<dbReference type="Proteomes" id="UP000546806">
    <property type="component" value="Unassembled WGS sequence"/>
</dbReference>
<protein>
    <recommendedName>
        <fullName evidence="6">Bacterial Ig domain-containing protein</fullName>
    </recommendedName>
</protein>
<feature type="chain" id="PRO_5038779133" description="Bacterial Ig domain-containing protein" evidence="1">
    <location>
        <begin position="36"/>
        <end position="941"/>
    </location>
</feature>
<dbReference type="Pfam" id="PF17936">
    <property type="entry name" value="Big_6"/>
    <property type="match status" value="1"/>
</dbReference>
<accession>A0A842D1N6</accession>
<gene>
    <name evidence="4" type="ORF">HCA78_14335</name>
</gene>
<dbReference type="InterPro" id="IPR054544">
    <property type="entry name" value="Pest_crys_Cry1Aa_dom-IV"/>
</dbReference>
<feature type="signal peptide" evidence="1">
    <location>
        <begin position="1"/>
        <end position="35"/>
    </location>
</feature>
<evidence type="ECO:0008006" key="6">
    <source>
        <dbReference type="Google" id="ProtNLM"/>
    </source>
</evidence>
<dbReference type="Pfam" id="PF18449">
    <property type="entry name" value="Endotoxin_C2"/>
    <property type="match status" value="5"/>
</dbReference>
<evidence type="ECO:0000259" key="2">
    <source>
        <dbReference type="Pfam" id="PF17936"/>
    </source>
</evidence>
<reference evidence="4 5" key="1">
    <citation type="submission" date="2020-03" db="EMBL/GenBank/DDBJ databases">
        <title>Soil Listeria distribution.</title>
        <authorList>
            <person name="Liao J."/>
            <person name="Wiedmann M."/>
        </authorList>
    </citation>
    <scope>NUCLEOTIDE SEQUENCE [LARGE SCALE GENOMIC DNA]</scope>
    <source>
        <strain evidence="4 5">FSL L7-0435</strain>
    </source>
</reference>
<feature type="domain" description="Bacterial Ig" evidence="2">
    <location>
        <begin position="772"/>
        <end position="840"/>
    </location>
</feature>
<feature type="domain" description="Pesticidal crystal protein Cry1Aa" evidence="3">
    <location>
        <begin position="261"/>
        <end position="316"/>
    </location>
</feature>
<dbReference type="InterPro" id="IPR013783">
    <property type="entry name" value="Ig-like_fold"/>
</dbReference>
<organism evidence="4 5">
    <name type="scientific">Listeria booriae</name>
    <dbReference type="NCBI Taxonomy" id="1552123"/>
    <lineage>
        <taxon>Bacteria</taxon>
        <taxon>Bacillati</taxon>
        <taxon>Bacillota</taxon>
        <taxon>Bacilli</taxon>
        <taxon>Bacillales</taxon>
        <taxon>Listeriaceae</taxon>
        <taxon>Listeria</taxon>
    </lineage>
</organism>
<dbReference type="Gene3D" id="2.60.40.10">
    <property type="entry name" value="Immunoglobulins"/>
    <property type="match status" value="1"/>
</dbReference>
<dbReference type="RefSeq" id="WP_185533837.1">
    <property type="nucleotide sequence ID" value="NZ_JAARWW010000006.1"/>
</dbReference>
<proteinExistence type="predicted"/>